<dbReference type="Pfam" id="PF06230">
    <property type="entry name" value="LpxI_C"/>
    <property type="match status" value="1"/>
</dbReference>
<dbReference type="InterPro" id="IPR010415">
    <property type="entry name" value="LpxI_C"/>
</dbReference>
<dbReference type="Proteomes" id="UP000050497">
    <property type="component" value="Unassembled WGS sequence"/>
</dbReference>
<accession>A0A0P7X8Z3</accession>
<dbReference type="PANTHER" id="PTHR39962">
    <property type="entry name" value="BLL4848 PROTEIN"/>
    <property type="match status" value="1"/>
</dbReference>
<dbReference type="InterPro" id="IPR041255">
    <property type="entry name" value="LpxI_N"/>
</dbReference>
<dbReference type="EMBL" id="FMBM01000002">
    <property type="protein sequence ID" value="SCC80282.1"/>
    <property type="molecule type" value="Genomic_DNA"/>
</dbReference>
<name>A0A0P7X8Z3_9HYPH</name>
<evidence type="ECO:0000313" key="6">
    <source>
        <dbReference type="Proteomes" id="UP000182800"/>
    </source>
</evidence>
<dbReference type="AlphaFoldDB" id="A0A0P7X8Z3"/>
<evidence type="ECO:0000313" key="3">
    <source>
        <dbReference type="EMBL" id="KPQ11660.1"/>
    </source>
</evidence>
<keyword evidence="6" id="KW-1185">Reference proteome</keyword>
<feature type="domain" description="LpxI N-terminal" evidence="2">
    <location>
        <begin position="11"/>
        <end position="139"/>
    </location>
</feature>
<reference evidence="4 6" key="2">
    <citation type="submission" date="2016-08" db="EMBL/GenBank/DDBJ databases">
        <authorList>
            <person name="Varghese N."/>
            <person name="Submissions Spin"/>
        </authorList>
    </citation>
    <scope>NUCLEOTIDE SEQUENCE [LARGE SCALE GENOMIC DNA]</scope>
    <source>
        <strain evidence="4 6">HL-109</strain>
    </source>
</reference>
<evidence type="ECO:0000259" key="2">
    <source>
        <dbReference type="Pfam" id="PF17930"/>
    </source>
</evidence>
<evidence type="ECO:0000313" key="5">
    <source>
        <dbReference type="Proteomes" id="UP000050497"/>
    </source>
</evidence>
<dbReference type="EMBL" id="LJSX01000006">
    <property type="protein sequence ID" value="KPQ11660.1"/>
    <property type="molecule type" value="Genomic_DNA"/>
</dbReference>
<dbReference type="Gene3D" id="3.40.50.20">
    <property type="match status" value="1"/>
</dbReference>
<comment type="caution">
    <text evidence="3">The sequence shown here is derived from an EMBL/GenBank/DDBJ whole genome shotgun (WGS) entry which is preliminary data.</text>
</comment>
<protein>
    <submittedName>
        <fullName evidence="3">Uncharacterized protein</fullName>
    </submittedName>
</protein>
<evidence type="ECO:0000259" key="1">
    <source>
        <dbReference type="Pfam" id="PF06230"/>
    </source>
</evidence>
<organism evidence="3 5">
    <name type="scientific">Saliniramus fredricksonii</name>
    <dbReference type="NCBI Taxonomy" id="1653334"/>
    <lineage>
        <taxon>Bacteria</taxon>
        <taxon>Pseudomonadati</taxon>
        <taxon>Pseudomonadota</taxon>
        <taxon>Alphaproteobacteria</taxon>
        <taxon>Hyphomicrobiales</taxon>
        <taxon>Salinarimonadaceae</taxon>
        <taxon>Saliniramus</taxon>
    </lineage>
</organism>
<dbReference type="Pfam" id="PF17930">
    <property type="entry name" value="LpxI_N"/>
    <property type="match status" value="1"/>
</dbReference>
<proteinExistence type="predicted"/>
<dbReference type="Proteomes" id="UP000182800">
    <property type="component" value="Unassembled WGS sequence"/>
</dbReference>
<dbReference type="Gene3D" id="3.40.140.80">
    <property type="match status" value="1"/>
</dbReference>
<evidence type="ECO:0000313" key="4">
    <source>
        <dbReference type="EMBL" id="SCC80282.1"/>
    </source>
</evidence>
<dbReference type="RefSeq" id="WP_074444366.1">
    <property type="nucleotide sequence ID" value="NZ_FMBM01000002.1"/>
</dbReference>
<dbReference type="PANTHER" id="PTHR39962:SF1">
    <property type="entry name" value="LPXI FAMILY PROTEIN"/>
    <property type="match status" value="1"/>
</dbReference>
<reference evidence="3 5" key="1">
    <citation type="submission" date="2015-09" db="EMBL/GenBank/DDBJ databases">
        <title>Identification and resolution of microdiversity through metagenomic sequencing of parallel consortia.</title>
        <authorList>
            <person name="Nelson W.C."/>
            <person name="Romine M.F."/>
            <person name="Lindemann S.R."/>
        </authorList>
    </citation>
    <scope>NUCLEOTIDE SEQUENCE [LARGE SCALE GENOMIC DNA]</scope>
    <source>
        <strain evidence="3">HL-109</strain>
    </source>
</reference>
<dbReference type="InterPro" id="IPR043167">
    <property type="entry name" value="LpxI_C_sf"/>
</dbReference>
<gene>
    <name evidence="4" type="ORF">GA0071312_1401</name>
    <name evidence="3" type="ORF">HLUCCO17_05600</name>
</gene>
<dbReference type="STRING" id="1653334.GA0071312_1401"/>
<dbReference type="PATRIC" id="fig|1653334.4.peg.2186"/>
<sequence>MGAPATASGPVAILAGGGALPHILLEALVRTQRPHRLLALRGFADRSLRRQADAVIDLLDISGAIGWLARWQPEAVVLAGAVTRPHPAAFLGALAAYRNSAELRQLLARGDDHLLRAVIGMIEEHGHRVIGAHEIAPDLLVPVGPLGAVPVPDMALAPVRTGFRCLTDLSPYDIGQGLVVCGERVTAIEGAEGTDRMLARVAGLSRGYLLRRRRDAGILVKSAKTGQERRVDLPAVGPRTVVRAAAAGITGIAVGAGQTLVVEREKMIAQADRRGLFLAAFDPQEMAQS</sequence>
<feature type="domain" description="LpxI C-terminal" evidence="1">
    <location>
        <begin position="151"/>
        <end position="278"/>
    </location>
</feature>
<dbReference type="OrthoDB" id="9789836at2"/>
<dbReference type="InterPro" id="IPR053174">
    <property type="entry name" value="LpxI"/>
</dbReference>